<keyword evidence="4" id="KW-1185">Reference proteome</keyword>
<proteinExistence type="predicted"/>
<dbReference type="EMBL" id="ABCA03000042">
    <property type="protein sequence ID" value="EDS01086.1"/>
    <property type="molecule type" value="Genomic_DNA"/>
</dbReference>
<evidence type="ECO:0000256" key="1">
    <source>
        <dbReference type="SAM" id="MobiDB-lite"/>
    </source>
</evidence>
<feature type="region of interest" description="Disordered" evidence="1">
    <location>
        <begin position="293"/>
        <end position="364"/>
    </location>
</feature>
<dbReference type="InterPro" id="IPR005094">
    <property type="entry name" value="Endonuclease_MobA/VirD2"/>
</dbReference>
<evidence type="ECO:0000313" key="3">
    <source>
        <dbReference type="EMBL" id="EDS01086.1"/>
    </source>
</evidence>
<name>B0MMM0_9FIRM</name>
<gene>
    <name evidence="3" type="ORF">EUBSIR_01051</name>
</gene>
<dbReference type="Pfam" id="PF03432">
    <property type="entry name" value="Relaxase"/>
    <property type="match status" value="1"/>
</dbReference>
<sequence>MATVNFIPESNQSVSAMKVVIDYCLQQKKVADADSGRRLVSGVNCNGENAFTEFMATKTAHHKKGGMNFYHYVQSFSPGERVTAEQVHEIGLAFAKKAWPGHEVLVTTHTDTAHLHNHFVINSVHYENGKKLRQNPGTLTKLRSLSDGICQQYGLSVLEPYKKDGTNISSREYRAAAKGDSWKFKLMSDIDFVMNRSGNRANFIREMQRLGYQITWTDERKYITFTCPNGMKCRDIRLHDEKYLKEVLEYEFTIRKQQTAEFGNGYAEKEKHADAVRTGADTVSAAGVCDPDRTAQAGEQTAGGRGGISAEAVSVDRTAGDGGGTERPLHPNTEYRGGVYGTDSAGSGDGKPQNGGADAEPRRTGWEKSRAVYFELLRNSFQEYRDVGQHDRETAPKNIENYDSHGGIGSGAVAAGLRGILEAGSIIDSTAEDPEERRKRIEAQENASNLGAVIGLAVGILTAAADSEEDMTAEENDGPTMKM</sequence>
<dbReference type="Proteomes" id="UP000005326">
    <property type="component" value="Unassembled WGS sequence"/>
</dbReference>
<evidence type="ECO:0000259" key="2">
    <source>
        <dbReference type="Pfam" id="PF03432"/>
    </source>
</evidence>
<dbReference type="AlphaFoldDB" id="B0MMM0"/>
<evidence type="ECO:0000313" key="4">
    <source>
        <dbReference type="Proteomes" id="UP000005326"/>
    </source>
</evidence>
<accession>B0MMM0</accession>
<reference evidence="3" key="2">
    <citation type="submission" date="2014-06" db="EMBL/GenBank/DDBJ databases">
        <title>Draft genome sequence of Eubacterium siraeum (DSM 15702).</title>
        <authorList>
            <person name="Sudarsanam P."/>
            <person name="Ley R."/>
            <person name="Guruge J."/>
            <person name="Turnbaugh P.J."/>
            <person name="Mahowald M."/>
            <person name="Liep D."/>
            <person name="Gordon J."/>
        </authorList>
    </citation>
    <scope>NUCLEOTIDE SEQUENCE</scope>
    <source>
        <strain evidence="3">DSM 15702</strain>
    </source>
</reference>
<reference evidence="3" key="1">
    <citation type="submission" date="2007-10" db="EMBL/GenBank/DDBJ databases">
        <authorList>
            <person name="Fulton L."/>
            <person name="Clifton S."/>
            <person name="Fulton B."/>
            <person name="Xu J."/>
            <person name="Minx P."/>
            <person name="Pepin K.H."/>
            <person name="Johnson M."/>
            <person name="Thiruvilangam P."/>
            <person name="Bhonagiri V."/>
            <person name="Nash W.E."/>
            <person name="Mardis E.R."/>
            <person name="Wilson R.K."/>
        </authorList>
    </citation>
    <scope>NUCLEOTIDE SEQUENCE [LARGE SCALE GENOMIC DNA]</scope>
    <source>
        <strain evidence="3">DSM 15702</strain>
    </source>
</reference>
<feature type="domain" description="MobA/VirD2-like nuclease" evidence="2">
    <location>
        <begin position="23"/>
        <end position="155"/>
    </location>
</feature>
<organism evidence="3 4">
    <name type="scientific">[Eubacterium] siraeum DSM 15702</name>
    <dbReference type="NCBI Taxonomy" id="428128"/>
    <lineage>
        <taxon>Bacteria</taxon>
        <taxon>Bacillati</taxon>
        <taxon>Bacillota</taxon>
        <taxon>Clostridia</taxon>
        <taxon>Eubacteriales</taxon>
        <taxon>Oscillospiraceae</taxon>
        <taxon>Oscillospiraceae incertae sedis</taxon>
    </lineage>
</organism>
<comment type="caution">
    <text evidence="3">The sequence shown here is derived from an EMBL/GenBank/DDBJ whole genome shotgun (WGS) entry which is preliminary data.</text>
</comment>
<protein>
    <submittedName>
        <fullName evidence="3">Relaxase/mobilization nuclease domain protein</fullName>
    </submittedName>
</protein>